<dbReference type="VEuPathDB" id="TriTrypDB:BSAL_88780"/>
<evidence type="ECO:0000313" key="1">
    <source>
        <dbReference type="EMBL" id="CUI14465.1"/>
    </source>
</evidence>
<proteinExistence type="predicted"/>
<name>A0A0S4KJA3_BODSA</name>
<dbReference type="OrthoDB" id="10258445at2759"/>
<keyword evidence="2" id="KW-1185">Reference proteome</keyword>
<dbReference type="EMBL" id="CYKH01001118">
    <property type="protein sequence ID" value="CUI14465.1"/>
    <property type="molecule type" value="Genomic_DNA"/>
</dbReference>
<dbReference type="Proteomes" id="UP000051952">
    <property type="component" value="Unassembled WGS sequence"/>
</dbReference>
<dbReference type="AlphaFoldDB" id="A0A0S4KJA3"/>
<protein>
    <submittedName>
        <fullName evidence="1">Uncharacterized protein</fullName>
    </submittedName>
</protein>
<evidence type="ECO:0000313" key="2">
    <source>
        <dbReference type="Proteomes" id="UP000051952"/>
    </source>
</evidence>
<gene>
    <name evidence="1" type="ORF">BSAL_88780</name>
</gene>
<reference evidence="2" key="1">
    <citation type="submission" date="2015-09" db="EMBL/GenBank/DDBJ databases">
        <authorList>
            <consortium name="Pathogen Informatics"/>
        </authorList>
    </citation>
    <scope>NUCLEOTIDE SEQUENCE [LARGE SCALE GENOMIC DNA]</scope>
    <source>
        <strain evidence="2">Lake Konstanz</strain>
    </source>
</reference>
<accession>A0A0S4KJA3</accession>
<organism evidence="1 2">
    <name type="scientific">Bodo saltans</name>
    <name type="common">Flagellated protozoan</name>
    <dbReference type="NCBI Taxonomy" id="75058"/>
    <lineage>
        <taxon>Eukaryota</taxon>
        <taxon>Discoba</taxon>
        <taxon>Euglenozoa</taxon>
        <taxon>Kinetoplastea</taxon>
        <taxon>Metakinetoplastina</taxon>
        <taxon>Eubodonida</taxon>
        <taxon>Bodonidae</taxon>
        <taxon>Bodo</taxon>
    </lineage>
</organism>
<sequence length="118" mass="13783">MHRRVRSLYKEFMLLGPLMPTMEMEKYRDTVRQRFMRNASVTPGTKEFKKALAWGRVGLRDVQTVIHVHKFRNMKKSYDWENSSNGLCAGANSSEVDTSRRRMEISLATVRSWPSSLN</sequence>